<proteinExistence type="predicted"/>
<evidence type="ECO:0000313" key="2">
    <source>
        <dbReference type="Proteomes" id="UP000054776"/>
    </source>
</evidence>
<dbReference type="Proteomes" id="UP000054776">
    <property type="component" value="Unassembled WGS sequence"/>
</dbReference>
<dbReference type="AlphaFoldDB" id="A0A0V1AW43"/>
<organism evidence="1 2">
    <name type="scientific">Trichinella spiralis</name>
    <name type="common">Trichina worm</name>
    <dbReference type="NCBI Taxonomy" id="6334"/>
    <lineage>
        <taxon>Eukaryota</taxon>
        <taxon>Metazoa</taxon>
        <taxon>Ecdysozoa</taxon>
        <taxon>Nematoda</taxon>
        <taxon>Enoplea</taxon>
        <taxon>Dorylaimia</taxon>
        <taxon>Trichinellida</taxon>
        <taxon>Trichinellidae</taxon>
        <taxon>Trichinella</taxon>
    </lineage>
</organism>
<gene>
    <name evidence="1" type="ORF">T01_15157</name>
</gene>
<evidence type="ECO:0000313" key="1">
    <source>
        <dbReference type="EMBL" id="KRY29007.1"/>
    </source>
</evidence>
<dbReference type="InParanoid" id="A0A0V1AW43"/>
<name>A0A0V1AW43_TRISP</name>
<reference evidence="1 2" key="1">
    <citation type="submission" date="2015-01" db="EMBL/GenBank/DDBJ databases">
        <title>Evolution of Trichinella species and genotypes.</title>
        <authorList>
            <person name="Korhonen P.K."/>
            <person name="Edoardo P."/>
            <person name="Giuseppe L.R."/>
            <person name="Gasser R.B."/>
        </authorList>
    </citation>
    <scope>NUCLEOTIDE SEQUENCE [LARGE SCALE GENOMIC DNA]</scope>
    <source>
        <strain evidence="1">ISS3</strain>
    </source>
</reference>
<keyword evidence="2" id="KW-1185">Reference proteome</keyword>
<dbReference type="OrthoDB" id="5916810at2759"/>
<comment type="caution">
    <text evidence="1">The sequence shown here is derived from an EMBL/GenBank/DDBJ whole genome shotgun (WGS) entry which is preliminary data.</text>
</comment>
<dbReference type="EMBL" id="JYDH01000184">
    <property type="protein sequence ID" value="KRY29007.1"/>
    <property type="molecule type" value="Genomic_DNA"/>
</dbReference>
<sequence>MSSWDGNMCWEWVGDSSDLDQTRVEIVIIWPSISAVWVVISTEMIQHVVGRQSCLDRAADQGQSFVVVVAALPYRGQRSLSGLAAIQWPYAGVKGAAILARFPFPAVPCPKADVLTTPDSRRRSKFISATDLGLITLAAARSCFTCQRWLLVQLHQRFFFPSMCTTKPVPLAFQLSFAVENCCRMFSGFPVTFIFLLIKNPHIAINPTTSVRNSPTQPAIS</sequence>
<protein>
    <submittedName>
        <fullName evidence="1">Uncharacterized protein</fullName>
    </submittedName>
</protein>
<accession>A0A0V1AW43</accession>